<accession>A0A8R1EFT0</accession>
<evidence type="ECO:0000313" key="2">
    <source>
        <dbReference type="EnsemblMetazoa" id="CJA34507.1"/>
    </source>
</evidence>
<name>A0A8R1EFT0_CAEJA</name>
<feature type="compositionally biased region" description="Polar residues" evidence="1">
    <location>
        <begin position="44"/>
        <end position="57"/>
    </location>
</feature>
<dbReference type="Proteomes" id="UP000005237">
    <property type="component" value="Unassembled WGS sequence"/>
</dbReference>
<keyword evidence="3" id="KW-1185">Reference proteome</keyword>
<organism evidence="2 3">
    <name type="scientific">Caenorhabditis japonica</name>
    <dbReference type="NCBI Taxonomy" id="281687"/>
    <lineage>
        <taxon>Eukaryota</taxon>
        <taxon>Metazoa</taxon>
        <taxon>Ecdysozoa</taxon>
        <taxon>Nematoda</taxon>
        <taxon>Chromadorea</taxon>
        <taxon>Rhabditida</taxon>
        <taxon>Rhabditina</taxon>
        <taxon>Rhabditomorpha</taxon>
        <taxon>Rhabditoidea</taxon>
        <taxon>Rhabditidae</taxon>
        <taxon>Peloderinae</taxon>
        <taxon>Caenorhabditis</taxon>
    </lineage>
</organism>
<reference evidence="2" key="2">
    <citation type="submission" date="2022-06" db="UniProtKB">
        <authorList>
            <consortium name="EnsemblMetazoa"/>
        </authorList>
    </citation>
    <scope>IDENTIFICATION</scope>
    <source>
        <strain evidence="2">DF5081</strain>
    </source>
</reference>
<evidence type="ECO:0000256" key="1">
    <source>
        <dbReference type="SAM" id="MobiDB-lite"/>
    </source>
</evidence>
<feature type="region of interest" description="Disordered" evidence="1">
    <location>
        <begin position="1"/>
        <end position="88"/>
    </location>
</feature>
<dbReference type="EnsemblMetazoa" id="CJA34507.1">
    <property type="protein sequence ID" value="CJA34507.1"/>
    <property type="gene ID" value="WBGene00210354"/>
</dbReference>
<reference evidence="3" key="1">
    <citation type="submission" date="2010-08" db="EMBL/GenBank/DDBJ databases">
        <authorList>
            <consortium name="Caenorhabditis japonica Sequencing Consortium"/>
            <person name="Wilson R.K."/>
        </authorList>
    </citation>
    <scope>NUCLEOTIDE SEQUENCE [LARGE SCALE GENOMIC DNA]</scope>
    <source>
        <strain evidence="3">DF5081</strain>
    </source>
</reference>
<protein>
    <submittedName>
        <fullName evidence="2">Uncharacterized protein</fullName>
    </submittedName>
</protein>
<sequence length="153" mass="17005">TLPPRATEKYERISNHTRAGHHPWSEESTENTTSAKRERDRRTSTIPSSGSASQSTLHPDLDPQGHASRRQRQPTQPTREGPQVRLNAAPDLRARLALKPSRTLHPFAPLLIIAPTRSLRLPPDSLSLSPIDDSMRVRSRAPLDSLAITYSIA</sequence>
<feature type="compositionally biased region" description="Basic and acidic residues" evidence="1">
    <location>
        <begin position="1"/>
        <end position="14"/>
    </location>
</feature>
<proteinExistence type="predicted"/>
<evidence type="ECO:0000313" key="3">
    <source>
        <dbReference type="Proteomes" id="UP000005237"/>
    </source>
</evidence>
<dbReference type="AlphaFoldDB" id="A0A8R1EFT0"/>